<evidence type="ECO:0000313" key="2">
    <source>
        <dbReference type="EMBL" id="GBP82250.1"/>
    </source>
</evidence>
<keyword evidence="3" id="KW-1185">Reference proteome</keyword>
<feature type="region of interest" description="Disordered" evidence="1">
    <location>
        <begin position="49"/>
        <end position="91"/>
    </location>
</feature>
<name>A0A4C1Z3S9_EUMVA</name>
<feature type="region of interest" description="Disordered" evidence="1">
    <location>
        <begin position="1"/>
        <end position="32"/>
    </location>
</feature>
<reference evidence="2 3" key="1">
    <citation type="journal article" date="2019" name="Commun. Biol.">
        <title>The bagworm genome reveals a unique fibroin gene that provides high tensile strength.</title>
        <authorList>
            <person name="Kono N."/>
            <person name="Nakamura H."/>
            <person name="Ohtoshi R."/>
            <person name="Tomita M."/>
            <person name="Numata K."/>
            <person name="Arakawa K."/>
        </authorList>
    </citation>
    <scope>NUCLEOTIDE SEQUENCE [LARGE SCALE GENOMIC DNA]</scope>
</reference>
<protein>
    <submittedName>
        <fullName evidence="2">Uncharacterized protein</fullName>
    </submittedName>
</protein>
<accession>A0A4C1Z3S9</accession>
<feature type="compositionally biased region" description="Basic and acidic residues" evidence="1">
    <location>
        <begin position="49"/>
        <end position="70"/>
    </location>
</feature>
<organism evidence="2 3">
    <name type="scientific">Eumeta variegata</name>
    <name type="common">Bagworm moth</name>
    <name type="synonym">Eumeta japonica</name>
    <dbReference type="NCBI Taxonomy" id="151549"/>
    <lineage>
        <taxon>Eukaryota</taxon>
        <taxon>Metazoa</taxon>
        <taxon>Ecdysozoa</taxon>
        <taxon>Arthropoda</taxon>
        <taxon>Hexapoda</taxon>
        <taxon>Insecta</taxon>
        <taxon>Pterygota</taxon>
        <taxon>Neoptera</taxon>
        <taxon>Endopterygota</taxon>
        <taxon>Lepidoptera</taxon>
        <taxon>Glossata</taxon>
        <taxon>Ditrysia</taxon>
        <taxon>Tineoidea</taxon>
        <taxon>Psychidae</taxon>
        <taxon>Oiketicinae</taxon>
        <taxon>Eumeta</taxon>
    </lineage>
</organism>
<dbReference type="AlphaFoldDB" id="A0A4C1Z3S9"/>
<dbReference type="EMBL" id="BGZK01001555">
    <property type="protein sequence ID" value="GBP82250.1"/>
    <property type="molecule type" value="Genomic_DNA"/>
</dbReference>
<evidence type="ECO:0000256" key="1">
    <source>
        <dbReference type="SAM" id="MobiDB-lite"/>
    </source>
</evidence>
<gene>
    <name evidence="2" type="ORF">EVAR_54995_1</name>
</gene>
<feature type="compositionally biased region" description="Basic and acidic residues" evidence="1">
    <location>
        <begin position="7"/>
        <end position="18"/>
    </location>
</feature>
<proteinExistence type="predicted"/>
<sequence>MENINHQNKDILGQERAKKISVKKQANSTDYSETRINSQCDIIYRTEHNFDARRTADDGTAGRRTADRSTPDVGVARPETRSSDGSHAQQLWPRRAVHSFENVIASFLG</sequence>
<evidence type="ECO:0000313" key="3">
    <source>
        <dbReference type="Proteomes" id="UP000299102"/>
    </source>
</evidence>
<comment type="caution">
    <text evidence="2">The sequence shown here is derived from an EMBL/GenBank/DDBJ whole genome shotgun (WGS) entry which is preliminary data.</text>
</comment>
<dbReference type="Proteomes" id="UP000299102">
    <property type="component" value="Unassembled WGS sequence"/>
</dbReference>